<dbReference type="STRING" id="402385.SAMN05421848_0314"/>
<sequence>MDQELLAMLVCPESGGKLEYNRDTGELLCRESGLAYPVMDGIPVMIAGRARRLNVEEALGKSQGTSAAS</sequence>
<dbReference type="AlphaFoldDB" id="A0A1I1FY31"/>
<evidence type="ECO:0000256" key="1">
    <source>
        <dbReference type="HAMAP-Rule" id="MF_01187"/>
    </source>
</evidence>
<dbReference type="Proteomes" id="UP000199046">
    <property type="component" value="Unassembled WGS sequence"/>
</dbReference>
<organism evidence="2 3">
    <name type="scientific">Kushneria avicenniae</name>
    <dbReference type="NCBI Taxonomy" id="402385"/>
    <lineage>
        <taxon>Bacteria</taxon>
        <taxon>Pseudomonadati</taxon>
        <taxon>Pseudomonadota</taxon>
        <taxon>Gammaproteobacteria</taxon>
        <taxon>Oceanospirillales</taxon>
        <taxon>Halomonadaceae</taxon>
        <taxon>Kushneria</taxon>
    </lineage>
</organism>
<reference evidence="3" key="1">
    <citation type="submission" date="2016-10" db="EMBL/GenBank/DDBJ databases">
        <authorList>
            <person name="Varghese N."/>
            <person name="Submissions S."/>
        </authorList>
    </citation>
    <scope>NUCLEOTIDE SEQUENCE [LARGE SCALE GENOMIC DNA]</scope>
    <source>
        <strain evidence="3">DSM 23439</strain>
    </source>
</reference>
<proteinExistence type="inferred from homology"/>
<comment type="similarity">
    <text evidence="1">Belongs to the UPF0434 family.</text>
</comment>
<evidence type="ECO:0000313" key="3">
    <source>
        <dbReference type="Proteomes" id="UP000199046"/>
    </source>
</evidence>
<keyword evidence="3" id="KW-1185">Reference proteome</keyword>
<dbReference type="PANTHER" id="PTHR33505:SF4">
    <property type="entry name" value="PROTEIN PREY, MITOCHONDRIAL"/>
    <property type="match status" value="1"/>
</dbReference>
<dbReference type="PANTHER" id="PTHR33505">
    <property type="entry name" value="ZGC:162634"/>
    <property type="match status" value="1"/>
</dbReference>
<evidence type="ECO:0000313" key="2">
    <source>
        <dbReference type="EMBL" id="SFC03942.1"/>
    </source>
</evidence>
<gene>
    <name evidence="2" type="ORF">SAMN05421848_0314</name>
</gene>
<dbReference type="GO" id="GO:0005829">
    <property type="term" value="C:cytosol"/>
    <property type="evidence" value="ECO:0007669"/>
    <property type="project" value="TreeGrafter"/>
</dbReference>
<dbReference type="SUPFAM" id="SSF158997">
    <property type="entry name" value="Trm112p-like"/>
    <property type="match status" value="1"/>
</dbReference>
<accession>A0A1I1FY31</accession>
<dbReference type="InterPro" id="IPR005651">
    <property type="entry name" value="Trm112-like"/>
</dbReference>
<name>A0A1I1FY31_9GAMM</name>
<protein>
    <recommendedName>
        <fullName evidence="1">UPF0434 protein SAMN05421848_0314</fullName>
    </recommendedName>
</protein>
<dbReference type="Pfam" id="PF03966">
    <property type="entry name" value="Trm112p"/>
    <property type="match status" value="1"/>
</dbReference>
<dbReference type="EMBL" id="FOLY01000001">
    <property type="protein sequence ID" value="SFC03942.1"/>
    <property type="molecule type" value="Genomic_DNA"/>
</dbReference>
<dbReference type="OrthoDB" id="9812205at2"/>
<dbReference type="Gene3D" id="2.20.25.10">
    <property type="match status" value="1"/>
</dbReference>
<dbReference type="HAMAP" id="MF_01187">
    <property type="entry name" value="UPF0434"/>
    <property type="match status" value="1"/>
</dbReference>
<dbReference type="RefSeq" id="WP_090130133.1">
    <property type="nucleotide sequence ID" value="NZ_FOLY01000001.1"/>
</dbReference>